<name>A0A3Q9JH05_9GAMM</name>
<proteinExistence type="predicted"/>
<evidence type="ECO:0000313" key="2">
    <source>
        <dbReference type="EMBL" id="AZS49329.1"/>
    </source>
</evidence>
<sequence>MSYTAKHKAAGRYGVVDKDGNWLADFLGSKDEAEAKANELNQGDSKDNFVDSSENTNVENQADSSKKDDAGDDDSRAHAHFGDSENQASSVVPETAPIKQSDATDHSVGRVASGSVKKKPVLTDKGWIV</sequence>
<dbReference type="RefSeq" id="WP_127161546.1">
    <property type="nucleotide sequence ID" value="NZ_CP029822.1"/>
</dbReference>
<feature type="region of interest" description="Disordered" evidence="1">
    <location>
        <begin position="37"/>
        <end position="129"/>
    </location>
</feature>
<gene>
    <name evidence="2" type="ORF">DM558_00395</name>
</gene>
<feature type="compositionally biased region" description="Polar residues" evidence="1">
    <location>
        <begin position="50"/>
        <end position="61"/>
    </location>
</feature>
<protein>
    <submittedName>
        <fullName evidence="2">Uncharacterized protein</fullName>
    </submittedName>
</protein>
<dbReference type="Proteomes" id="UP000273143">
    <property type="component" value="Chromosome"/>
</dbReference>
<accession>A0A3Q9JH05</accession>
<reference evidence="3" key="1">
    <citation type="submission" date="2018-06" db="EMBL/GenBank/DDBJ databases">
        <title>Complete genome of Pseudomonas insecticola strain QZS01.</title>
        <authorList>
            <person name="Wang J."/>
            <person name="Su Q."/>
        </authorList>
    </citation>
    <scope>NUCLEOTIDE SEQUENCE [LARGE SCALE GENOMIC DNA]</scope>
    <source>
        <strain evidence="3">QZS01</strain>
    </source>
</reference>
<evidence type="ECO:0000313" key="3">
    <source>
        <dbReference type="Proteomes" id="UP000273143"/>
    </source>
</evidence>
<evidence type="ECO:0000256" key="1">
    <source>
        <dbReference type="SAM" id="MobiDB-lite"/>
    </source>
</evidence>
<dbReference type="EMBL" id="CP029822">
    <property type="protein sequence ID" value="AZS49329.1"/>
    <property type="molecule type" value="Genomic_DNA"/>
</dbReference>
<organism evidence="2 3">
    <name type="scientific">Entomomonas moraniae</name>
    <dbReference type="NCBI Taxonomy" id="2213226"/>
    <lineage>
        <taxon>Bacteria</taxon>
        <taxon>Pseudomonadati</taxon>
        <taxon>Pseudomonadota</taxon>
        <taxon>Gammaproteobacteria</taxon>
        <taxon>Pseudomonadales</taxon>
        <taxon>Pseudomonadaceae</taxon>
        <taxon>Entomomonas</taxon>
    </lineage>
</organism>
<keyword evidence="3" id="KW-1185">Reference proteome</keyword>
<feature type="compositionally biased region" description="Basic and acidic residues" evidence="1">
    <location>
        <begin position="64"/>
        <end position="83"/>
    </location>
</feature>
<dbReference type="KEGG" id="emo:DM558_00395"/>
<dbReference type="AlphaFoldDB" id="A0A3Q9JH05"/>